<dbReference type="GeneID" id="29117542"/>
<organism evidence="1 2">
    <name type="scientific">Alternaria alternata</name>
    <name type="common">Alternaria rot fungus</name>
    <name type="synonym">Torula alternata</name>
    <dbReference type="NCBI Taxonomy" id="5599"/>
    <lineage>
        <taxon>Eukaryota</taxon>
        <taxon>Fungi</taxon>
        <taxon>Dikarya</taxon>
        <taxon>Ascomycota</taxon>
        <taxon>Pezizomycotina</taxon>
        <taxon>Dothideomycetes</taxon>
        <taxon>Pleosporomycetidae</taxon>
        <taxon>Pleosporales</taxon>
        <taxon>Pleosporineae</taxon>
        <taxon>Pleosporaceae</taxon>
        <taxon>Alternaria</taxon>
        <taxon>Alternaria sect. Alternaria</taxon>
        <taxon>Alternaria alternata complex</taxon>
    </lineage>
</organism>
<dbReference type="VEuPathDB" id="FungiDB:CC77DRAFT_50435"/>
<sequence length="135" mass="15457">MIRPQSHTGTISSLTTTTLRTAYPRSTVLNAHHSPSRYTYTALISSPKACPSPGKAFLTNQNIRNRSIWHPDTSSRRLRTPVQREKPFIAPPVSRVFHPTTQDEVYSRYHTHTHPRRLLLLFLRLLSDEELSAGR</sequence>
<keyword evidence="2" id="KW-1185">Reference proteome</keyword>
<accession>A0A177E4R8</accession>
<gene>
    <name evidence="1" type="ORF">CC77DRAFT_50435</name>
</gene>
<dbReference type="EMBL" id="KV441469">
    <property type="protein sequence ID" value="OAG26471.1"/>
    <property type="molecule type" value="Genomic_DNA"/>
</dbReference>
<dbReference type="Proteomes" id="UP000077248">
    <property type="component" value="Unassembled WGS sequence"/>
</dbReference>
<reference evidence="1 2" key="1">
    <citation type="submission" date="2016-05" db="EMBL/GenBank/DDBJ databases">
        <title>Comparative analysis of secretome profiles of manganese(II)-oxidizing ascomycete fungi.</title>
        <authorList>
            <consortium name="DOE Joint Genome Institute"/>
            <person name="Zeiner C.A."/>
            <person name="Purvine S.O."/>
            <person name="Zink E.M."/>
            <person name="Wu S."/>
            <person name="Pasa-Tolic L."/>
            <person name="Chaput D.L."/>
            <person name="Haridas S."/>
            <person name="Grigoriev I.V."/>
            <person name="Santelli C.M."/>
            <person name="Hansel C.M."/>
        </authorList>
    </citation>
    <scope>NUCLEOTIDE SEQUENCE [LARGE SCALE GENOMIC DNA]</scope>
    <source>
        <strain evidence="1 2">SRC1lrK2f</strain>
    </source>
</reference>
<protein>
    <submittedName>
        <fullName evidence="1">Uncharacterized protein</fullName>
    </submittedName>
</protein>
<dbReference type="RefSeq" id="XP_018391892.1">
    <property type="nucleotide sequence ID" value="XM_018531948.1"/>
</dbReference>
<dbReference type="KEGG" id="aalt:CC77DRAFT_50435"/>
<evidence type="ECO:0000313" key="1">
    <source>
        <dbReference type="EMBL" id="OAG26471.1"/>
    </source>
</evidence>
<dbReference type="AlphaFoldDB" id="A0A177E4R8"/>
<evidence type="ECO:0000313" key="2">
    <source>
        <dbReference type="Proteomes" id="UP000077248"/>
    </source>
</evidence>
<proteinExistence type="predicted"/>
<name>A0A177E4R8_ALTAL</name>